<gene>
    <name evidence="2" type="ORF">ACFPN6_30685</name>
</gene>
<dbReference type="RefSeq" id="WP_344645810.1">
    <property type="nucleotide sequence ID" value="NZ_BAAASS010000020.1"/>
</dbReference>
<proteinExistence type="predicted"/>
<evidence type="ECO:0000313" key="2">
    <source>
        <dbReference type="EMBL" id="MFC5228847.1"/>
    </source>
</evidence>
<comment type="caution">
    <text evidence="2">The sequence shown here is derived from an EMBL/GenBank/DDBJ whole genome shotgun (WGS) entry which is preliminary data.</text>
</comment>
<dbReference type="Proteomes" id="UP001596156">
    <property type="component" value="Unassembled WGS sequence"/>
</dbReference>
<name>A0ABW0DGK5_STRFI</name>
<protein>
    <submittedName>
        <fullName evidence="2">Uncharacterized protein</fullName>
    </submittedName>
</protein>
<reference evidence="3" key="1">
    <citation type="journal article" date="2019" name="Int. J. Syst. Evol. Microbiol.">
        <title>The Global Catalogue of Microorganisms (GCM) 10K type strain sequencing project: providing services to taxonomists for standard genome sequencing and annotation.</title>
        <authorList>
            <consortium name="The Broad Institute Genomics Platform"/>
            <consortium name="The Broad Institute Genome Sequencing Center for Infectious Disease"/>
            <person name="Wu L."/>
            <person name="Ma J."/>
        </authorList>
    </citation>
    <scope>NUCLEOTIDE SEQUENCE [LARGE SCALE GENOMIC DNA]</scope>
    <source>
        <strain evidence="3">CCM 8479</strain>
    </source>
</reference>
<evidence type="ECO:0000256" key="1">
    <source>
        <dbReference type="SAM" id="MobiDB-lite"/>
    </source>
</evidence>
<feature type="compositionally biased region" description="Basic and acidic residues" evidence="1">
    <location>
        <begin position="93"/>
        <end position="102"/>
    </location>
</feature>
<organism evidence="2 3">
    <name type="scientific">Streptomyces fimbriatus</name>
    <dbReference type="NCBI Taxonomy" id="68197"/>
    <lineage>
        <taxon>Bacteria</taxon>
        <taxon>Bacillati</taxon>
        <taxon>Actinomycetota</taxon>
        <taxon>Actinomycetes</taxon>
        <taxon>Kitasatosporales</taxon>
        <taxon>Streptomycetaceae</taxon>
        <taxon>Streptomyces</taxon>
    </lineage>
</organism>
<keyword evidence="3" id="KW-1185">Reference proteome</keyword>
<accession>A0ABW0DGK5</accession>
<evidence type="ECO:0000313" key="3">
    <source>
        <dbReference type="Proteomes" id="UP001596156"/>
    </source>
</evidence>
<feature type="region of interest" description="Disordered" evidence="1">
    <location>
        <begin position="1"/>
        <end position="28"/>
    </location>
</feature>
<dbReference type="EMBL" id="JBHSKL010000046">
    <property type="protein sequence ID" value="MFC5228847.1"/>
    <property type="molecule type" value="Genomic_DNA"/>
</dbReference>
<sequence length="111" mass="12585">MTRSQLNRVRFVTGGPARQNPKAAGFTKQQIAARKPLLKLMGQLGPAVRCRDRPTARALRSAAWDEVNKLADNLTVEERKQLWKYKQRILAGEAKDRREGKRPPSSSRVPH</sequence>
<feature type="region of interest" description="Disordered" evidence="1">
    <location>
        <begin position="90"/>
        <end position="111"/>
    </location>
</feature>